<reference evidence="1 2" key="1">
    <citation type="journal article" date="2012" name="Science">
        <title>Ecological populations of bacteria act as socially cohesive units of antibiotic production and resistance.</title>
        <authorList>
            <person name="Cordero O.X."/>
            <person name="Wildschutte H."/>
            <person name="Kirkup B."/>
            <person name="Proehl S."/>
            <person name="Ngo L."/>
            <person name="Hussain F."/>
            <person name="Le Roux F."/>
            <person name="Mincer T."/>
            <person name="Polz M.F."/>
        </authorList>
    </citation>
    <scope>NUCLEOTIDE SEQUENCE [LARGE SCALE GENOMIC DNA]</scope>
    <source>
        <strain evidence="1 2">ZF-129</strain>
    </source>
</reference>
<dbReference type="EMBL" id="AJYQ02000078">
    <property type="protein sequence ID" value="OEE35310.1"/>
    <property type="molecule type" value="Genomic_DNA"/>
</dbReference>
<protein>
    <submittedName>
        <fullName evidence="1">Uncharacterized protein</fullName>
    </submittedName>
</protein>
<evidence type="ECO:0000313" key="2">
    <source>
        <dbReference type="Proteomes" id="UP000094741"/>
    </source>
</evidence>
<proteinExistence type="predicted"/>
<sequence length="162" mass="18459">MMNNFFEVTPEDIRVALNVTQEQADKIFDTIDLDVVCSAAYYEQTLEEQTVAVHKAIRQEVEHWHVRRVDASETHYADWYQYTQEAIEKALGNEEIGNLISELGNGKTSTSNHTIQTHRGLDYHAIITLNASYPVWKAAGKPTSMLQFHLVKFCKKTGEATL</sequence>
<comment type="caution">
    <text evidence="1">The sequence shown here is derived from an EMBL/GenBank/DDBJ whole genome shotgun (WGS) entry which is preliminary data.</text>
</comment>
<name>A0A1E5BGL0_9VIBR</name>
<dbReference type="AlphaFoldDB" id="A0A1E5BGL0"/>
<dbReference type="RefSeq" id="WP_017041666.1">
    <property type="nucleotide sequence ID" value="NZ_AJYQ02000078.1"/>
</dbReference>
<evidence type="ECO:0000313" key="1">
    <source>
        <dbReference type="EMBL" id="OEE35310.1"/>
    </source>
</evidence>
<dbReference type="Proteomes" id="UP000094741">
    <property type="component" value="Unassembled WGS sequence"/>
</dbReference>
<accession>A0A1E5BGL0</accession>
<organism evidence="1 2">
    <name type="scientific">Vibrio genomosp. F10 str. ZF-129</name>
    <dbReference type="NCBI Taxonomy" id="1187848"/>
    <lineage>
        <taxon>Bacteria</taxon>
        <taxon>Pseudomonadati</taxon>
        <taxon>Pseudomonadota</taxon>
        <taxon>Gammaproteobacteria</taxon>
        <taxon>Vibrionales</taxon>
        <taxon>Vibrionaceae</taxon>
        <taxon>Vibrio</taxon>
    </lineage>
</organism>
<gene>
    <name evidence="1" type="ORF">A1QO_00695</name>
</gene>